<sequence length="197" mass="22151">MKKKTRAFTVLELLITISLVVVVLGVVFTFFFSNSKSLTTAELNSDLQYEAEKIQAELLVIGTESQGITMALSSSGLDLTSESYNVNAEMQAQEGKVEVKKIKFKHANEYYILEYQGTNLTVRKLDSSENELIEDGYPELLSRNVANFYIRPIDFRMNNSGKLINAPGIEISLVLYKEKGYSEVSLPVSTIVKFRNK</sequence>
<gene>
    <name evidence="2" type="ORF">BEN51_01975</name>
</gene>
<dbReference type="EMBL" id="CP016786">
    <property type="protein sequence ID" value="ASW42298.1"/>
    <property type="molecule type" value="Genomic_DNA"/>
</dbReference>
<reference evidence="2 3" key="1">
    <citation type="submission" date="2016-08" db="EMBL/GenBank/DDBJ databases">
        <title>Complete Genome Sequence Of The Indigo Reducing Clostridium isatidis DSM15098.</title>
        <authorList>
            <person name="Little G.T."/>
            <person name="Minton N.P."/>
        </authorList>
    </citation>
    <scope>NUCLEOTIDE SEQUENCE [LARGE SCALE GENOMIC DNA]</scope>
    <source>
        <strain evidence="2 3">DSM 15098</strain>
    </source>
</reference>
<name>A0A343J9U0_9CLOT</name>
<organism evidence="2 3">
    <name type="scientific">Clostridium isatidis</name>
    <dbReference type="NCBI Taxonomy" id="182773"/>
    <lineage>
        <taxon>Bacteria</taxon>
        <taxon>Bacillati</taxon>
        <taxon>Bacillota</taxon>
        <taxon>Clostridia</taxon>
        <taxon>Eubacteriales</taxon>
        <taxon>Clostridiaceae</taxon>
        <taxon>Clostridium</taxon>
    </lineage>
</organism>
<dbReference type="RefSeq" id="WP_119864427.1">
    <property type="nucleotide sequence ID" value="NZ_CP016786.1"/>
</dbReference>
<feature type="transmembrane region" description="Helical" evidence="1">
    <location>
        <begin position="7"/>
        <end position="32"/>
    </location>
</feature>
<dbReference type="OrthoDB" id="1911215at2"/>
<proteinExistence type="predicted"/>
<evidence type="ECO:0000313" key="2">
    <source>
        <dbReference type="EMBL" id="ASW42298.1"/>
    </source>
</evidence>
<evidence type="ECO:0000313" key="3">
    <source>
        <dbReference type="Proteomes" id="UP000264883"/>
    </source>
</evidence>
<protein>
    <recommendedName>
        <fullName evidence="4">Prepilin-type N-terminal cleavage/methylation domain-containing protein</fullName>
    </recommendedName>
</protein>
<dbReference type="KEGG" id="cia:BEN51_01975"/>
<accession>A0A343J9U0</accession>
<keyword evidence="3" id="KW-1185">Reference proteome</keyword>
<keyword evidence="1" id="KW-0812">Transmembrane</keyword>
<evidence type="ECO:0008006" key="4">
    <source>
        <dbReference type="Google" id="ProtNLM"/>
    </source>
</evidence>
<dbReference type="Proteomes" id="UP000264883">
    <property type="component" value="Chromosome"/>
</dbReference>
<keyword evidence="1" id="KW-1133">Transmembrane helix</keyword>
<keyword evidence="1" id="KW-0472">Membrane</keyword>
<evidence type="ECO:0000256" key="1">
    <source>
        <dbReference type="SAM" id="Phobius"/>
    </source>
</evidence>
<dbReference type="AlphaFoldDB" id="A0A343J9U0"/>